<keyword evidence="15" id="KW-1185">Reference proteome</keyword>
<evidence type="ECO:0000259" key="13">
    <source>
        <dbReference type="Pfam" id="PF00850"/>
    </source>
</evidence>
<keyword evidence="6 9" id="KW-0804">Transcription</keyword>
<evidence type="ECO:0000256" key="3">
    <source>
        <dbReference type="ARBA" id="ARBA00022801"/>
    </source>
</evidence>
<protein>
    <recommendedName>
        <fullName evidence="2 9">Histone deacetylase</fullName>
        <ecNumber evidence="2 9">3.5.1.98</ecNumber>
    </recommendedName>
</protein>
<dbReference type="GO" id="GO:0000792">
    <property type="term" value="C:heterochromatin"/>
    <property type="evidence" value="ECO:0007669"/>
    <property type="project" value="EnsemblFungi"/>
</dbReference>
<feature type="binding site" evidence="12">
    <location>
        <position position="196"/>
    </location>
    <ligand>
        <name>a divalent metal cation</name>
        <dbReference type="ChEBI" id="CHEBI:60240"/>
    </ligand>
</feature>
<feature type="domain" description="Histone deacetylase" evidence="13">
    <location>
        <begin position="45"/>
        <end position="337"/>
    </location>
</feature>
<dbReference type="OrthoDB" id="1918432at2759"/>
<dbReference type="Proteomes" id="UP000190274">
    <property type="component" value="Chromosome G"/>
</dbReference>
<evidence type="ECO:0000313" key="15">
    <source>
        <dbReference type="Proteomes" id="UP000190274"/>
    </source>
</evidence>
<dbReference type="GO" id="GO:0045835">
    <property type="term" value="P:negative regulation of meiotic nuclear division"/>
    <property type="evidence" value="ECO:0007669"/>
    <property type="project" value="EnsemblFungi"/>
</dbReference>
<dbReference type="AlphaFoldDB" id="A0A1G4JRP7"/>
<dbReference type="GO" id="GO:0005737">
    <property type="term" value="C:cytoplasm"/>
    <property type="evidence" value="ECO:0007669"/>
    <property type="project" value="EnsemblFungi"/>
</dbReference>
<evidence type="ECO:0000256" key="11">
    <source>
        <dbReference type="PIRSR" id="PIRSR037913-2"/>
    </source>
</evidence>
<dbReference type="GO" id="GO:0141221">
    <property type="term" value="F:histone deacetylase activity, hydrolytic mechanism"/>
    <property type="evidence" value="ECO:0007669"/>
    <property type="project" value="UniProtKB-EC"/>
</dbReference>
<dbReference type="SUPFAM" id="SSF52768">
    <property type="entry name" value="Arginase/deacetylase"/>
    <property type="match status" value="1"/>
</dbReference>
<dbReference type="GO" id="GO:0045727">
    <property type="term" value="P:positive regulation of translation"/>
    <property type="evidence" value="ECO:0007669"/>
    <property type="project" value="EnsemblFungi"/>
</dbReference>
<dbReference type="STRING" id="1266660.A0A1G4JRP7"/>
<dbReference type="PRINTS" id="PR01271">
    <property type="entry name" value="HISDACETLASE"/>
</dbReference>
<keyword evidence="4 9" id="KW-0156">Chromatin regulator</keyword>
<dbReference type="CDD" id="cd11598">
    <property type="entry name" value="HDAC_Hos2"/>
    <property type="match status" value="1"/>
</dbReference>
<dbReference type="InterPro" id="IPR003084">
    <property type="entry name" value="HDAC_I/II"/>
</dbReference>
<dbReference type="EMBL" id="LT598457">
    <property type="protein sequence ID" value="SCU93517.1"/>
    <property type="molecule type" value="Genomic_DNA"/>
</dbReference>
<evidence type="ECO:0000256" key="2">
    <source>
        <dbReference type="ARBA" id="ARBA00012111"/>
    </source>
</evidence>
<dbReference type="EC" id="3.5.1.98" evidence="2 9"/>
<evidence type="ECO:0000256" key="8">
    <source>
        <dbReference type="ARBA" id="ARBA00061569"/>
    </source>
</evidence>
<dbReference type="Gene3D" id="3.40.800.20">
    <property type="entry name" value="Histone deacetylase domain"/>
    <property type="match status" value="1"/>
</dbReference>
<comment type="catalytic activity">
    <reaction evidence="9">
        <text>N(6)-acetyl-L-lysyl-[histone] + H2O = L-lysyl-[histone] + acetate</text>
        <dbReference type="Rhea" id="RHEA:58196"/>
        <dbReference type="Rhea" id="RHEA-COMP:9845"/>
        <dbReference type="Rhea" id="RHEA-COMP:11338"/>
        <dbReference type="ChEBI" id="CHEBI:15377"/>
        <dbReference type="ChEBI" id="CHEBI:29969"/>
        <dbReference type="ChEBI" id="CHEBI:30089"/>
        <dbReference type="ChEBI" id="CHEBI:61930"/>
        <dbReference type="EC" id="3.5.1.98"/>
    </reaction>
</comment>
<dbReference type="GO" id="GO:0006355">
    <property type="term" value="P:regulation of DNA-templated transcription"/>
    <property type="evidence" value="ECO:0007669"/>
    <property type="project" value="EnsemblFungi"/>
</dbReference>
<dbReference type="GO" id="GO:0070210">
    <property type="term" value="C:Rpd3L-Expanded complex"/>
    <property type="evidence" value="ECO:0007669"/>
    <property type="project" value="EnsemblFungi"/>
</dbReference>
<feature type="binding site" evidence="11">
    <location>
        <position position="322"/>
    </location>
    <ligand>
        <name>substrate</name>
    </ligand>
</feature>
<feature type="binding site" evidence="12">
    <location>
        <position position="194"/>
    </location>
    <ligand>
        <name>a divalent metal cation</name>
        <dbReference type="ChEBI" id="CHEBI:60240"/>
    </ligand>
</feature>
<name>A0A1G4JRP7_9SACH</name>
<feature type="active site" description="Proton acceptor" evidence="10">
    <location>
        <position position="159"/>
    </location>
</feature>
<evidence type="ECO:0000256" key="4">
    <source>
        <dbReference type="ARBA" id="ARBA00022853"/>
    </source>
</evidence>
<feature type="binding site" evidence="12">
    <location>
        <position position="283"/>
    </location>
    <ligand>
        <name>a divalent metal cation</name>
        <dbReference type="ChEBI" id="CHEBI:60240"/>
    </ligand>
</feature>
<accession>A0A1G4JRP7</accession>
<dbReference type="PANTHER" id="PTHR10625">
    <property type="entry name" value="HISTONE DEACETYLASE HDAC1-RELATED"/>
    <property type="match status" value="1"/>
</dbReference>
<dbReference type="InterPro" id="IPR023696">
    <property type="entry name" value="Ureohydrolase_dom_sf"/>
</dbReference>
<evidence type="ECO:0000256" key="12">
    <source>
        <dbReference type="PIRSR" id="PIRSR037913-3"/>
    </source>
</evidence>
<keyword evidence="3 9" id="KW-0378">Hydrolase</keyword>
<dbReference type="InterPro" id="IPR000286">
    <property type="entry name" value="HDACs"/>
</dbReference>
<dbReference type="GO" id="GO:0034967">
    <property type="term" value="C:Set3 complex"/>
    <property type="evidence" value="ECO:0007669"/>
    <property type="project" value="EnsemblFungi"/>
</dbReference>
<feature type="binding site" evidence="11">
    <location>
        <position position="167"/>
    </location>
    <ligand>
        <name>substrate</name>
    </ligand>
</feature>
<evidence type="ECO:0000313" key="14">
    <source>
        <dbReference type="EMBL" id="SCU93517.1"/>
    </source>
</evidence>
<dbReference type="PRINTS" id="PR01270">
    <property type="entry name" value="HDASUPER"/>
</dbReference>
<reference evidence="15" key="1">
    <citation type="submission" date="2016-03" db="EMBL/GenBank/DDBJ databases">
        <authorList>
            <person name="Devillers H."/>
        </authorList>
    </citation>
    <scope>NUCLEOTIDE SEQUENCE [LARGE SCALE GENOMIC DNA]</scope>
</reference>
<keyword evidence="12" id="KW-0479">Metal-binding</keyword>
<evidence type="ECO:0000256" key="10">
    <source>
        <dbReference type="PIRSR" id="PIRSR037913-1"/>
    </source>
</evidence>
<dbReference type="FunFam" id="3.40.800.20:FF:000007">
    <property type="entry name" value="Histone deacetylase"/>
    <property type="match status" value="1"/>
</dbReference>
<dbReference type="GO" id="GO:0046872">
    <property type="term" value="F:metal ion binding"/>
    <property type="evidence" value="ECO:0007669"/>
    <property type="project" value="UniProtKB-KW"/>
</dbReference>
<dbReference type="Pfam" id="PF00850">
    <property type="entry name" value="Hist_deacetyl"/>
    <property type="match status" value="1"/>
</dbReference>
<dbReference type="GO" id="GO:0032874">
    <property type="term" value="P:positive regulation of stress-activated MAPK cascade"/>
    <property type="evidence" value="ECO:0007669"/>
    <property type="project" value="EnsemblFungi"/>
</dbReference>
<dbReference type="GO" id="GO:0034399">
    <property type="term" value="C:nuclear periphery"/>
    <property type="evidence" value="ECO:0007669"/>
    <property type="project" value="EnsemblFungi"/>
</dbReference>
<evidence type="ECO:0000256" key="6">
    <source>
        <dbReference type="ARBA" id="ARBA00023163"/>
    </source>
</evidence>
<feature type="binding site" evidence="11">
    <location>
        <position position="117"/>
    </location>
    <ligand>
        <name>substrate</name>
    </ligand>
</feature>
<evidence type="ECO:0000256" key="7">
    <source>
        <dbReference type="ARBA" id="ARBA00023242"/>
    </source>
</evidence>
<evidence type="ECO:0000256" key="1">
    <source>
        <dbReference type="ARBA" id="ARBA00004123"/>
    </source>
</evidence>
<sequence length="449" mass="50931">MSSTFQDGSRREGGLPVSAFDSPYRPNVSYHFNGDVSRFHYGVKHPMKPFRLMLTDHLVSSYGLHNVMDLYETRPATREELSQFHSEDYIEFLARVSPDNLTKLPRGSLEKFNIGDDCPIFQGLYRYSALYAGASLDATRKLISGQSEIAINWSGGLHHAKKNNPSGFCYVNDIVLSILNLLRYHPRVLYIDIDLHHGDGVQEAFYTTDRVFTVSFHKYNGEFFPGTGRLDEVGCSRGKHFSLNVPLDDGIDDDAYINLFKSIMDPLITSFKPTVIIQQCGADSLGHDRLGCFNLNVKAHGECVKFIKSFGLPMLVLGGGGYTPRNVSRLWAYETALLNGVSIPEEIPEDIPFRDWFGPDFSLHPVLDNLYENKNSKRYLENIRIRCLENIRYLQGAPSVRMDQEIIPTQDLSGLTQEEEDAIKDLNEETDMTRVENIEKDCMRVGEFV</sequence>
<comment type="similarity">
    <text evidence="8 9">Belongs to the histone deacetylase family. HD Type 1 subfamily.</text>
</comment>
<dbReference type="InterPro" id="IPR037138">
    <property type="entry name" value="His_deacetylse_dom_sf"/>
</dbReference>
<gene>
    <name evidence="14" type="ORF">LADA_0G03532G</name>
</gene>
<evidence type="ECO:0000256" key="9">
    <source>
        <dbReference type="PIRNR" id="PIRNR037913"/>
    </source>
</evidence>
<proteinExistence type="inferred from homology"/>
<evidence type="ECO:0000256" key="5">
    <source>
        <dbReference type="ARBA" id="ARBA00023015"/>
    </source>
</evidence>
<dbReference type="InterPro" id="IPR023801">
    <property type="entry name" value="His_deacetylse_dom"/>
</dbReference>
<organism evidence="14 15">
    <name type="scientific">Lachancea dasiensis</name>
    <dbReference type="NCBI Taxonomy" id="1072105"/>
    <lineage>
        <taxon>Eukaryota</taxon>
        <taxon>Fungi</taxon>
        <taxon>Dikarya</taxon>
        <taxon>Ascomycota</taxon>
        <taxon>Saccharomycotina</taxon>
        <taxon>Saccharomycetes</taxon>
        <taxon>Saccharomycetales</taxon>
        <taxon>Saccharomycetaceae</taxon>
        <taxon>Lachancea</taxon>
    </lineage>
</organism>
<keyword evidence="7 9" id="KW-0539">Nucleus</keyword>
<dbReference type="PIRSF" id="PIRSF037913">
    <property type="entry name" value="His_deacetylse_1"/>
    <property type="match status" value="1"/>
</dbReference>
<keyword evidence="5 9" id="KW-0805">Transcription regulation</keyword>
<comment type="subcellular location">
    <subcellularLocation>
        <location evidence="1 9">Nucleus</location>
    </subcellularLocation>
</comment>
<dbReference type="PANTHER" id="PTHR10625:SF36">
    <property type="entry name" value="HISTONE DEACETYLASE 3"/>
    <property type="match status" value="1"/>
</dbReference>
<dbReference type="GO" id="GO:0040029">
    <property type="term" value="P:epigenetic regulation of gene expression"/>
    <property type="evidence" value="ECO:0007669"/>
    <property type="project" value="EnsemblFungi"/>
</dbReference>